<dbReference type="Proteomes" id="UP001219525">
    <property type="component" value="Unassembled WGS sequence"/>
</dbReference>
<evidence type="ECO:0000313" key="3">
    <source>
        <dbReference type="Proteomes" id="UP001219525"/>
    </source>
</evidence>
<organism evidence="2 3">
    <name type="scientific">Mycena pura</name>
    <dbReference type="NCBI Taxonomy" id="153505"/>
    <lineage>
        <taxon>Eukaryota</taxon>
        <taxon>Fungi</taxon>
        <taxon>Dikarya</taxon>
        <taxon>Basidiomycota</taxon>
        <taxon>Agaricomycotina</taxon>
        <taxon>Agaricomycetes</taxon>
        <taxon>Agaricomycetidae</taxon>
        <taxon>Agaricales</taxon>
        <taxon>Marasmiineae</taxon>
        <taxon>Mycenaceae</taxon>
        <taxon>Mycena</taxon>
    </lineage>
</organism>
<evidence type="ECO:0000313" key="2">
    <source>
        <dbReference type="EMBL" id="KAJ7212096.1"/>
    </source>
</evidence>
<proteinExistence type="predicted"/>
<name>A0AAD6VGH0_9AGAR</name>
<keyword evidence="3" id="KW-1185">Reference proteome</keyword>
<protein>
    <submittedName>
        <fullName evidence="2">Uncharacterized protein</fullName>
    </submittedName>
</protein>
<dbReference type="EMBL" id="JARJCW010000024">
    <property type="protein sequence ID" value="KAJ7212096.1"/>
    <property type="molecule type" value="Genomic_DNA"/>
</dbReference>
<comment type="caution">
    <text evidence="2">The sequence shown here is derived from an EMBL/GenBank/DDBJ whole genome shotgun (WGS) entry which is preliminary data.</text>
</comment>
<feature type="region of interest" description="Disordered" evidence="1">
    <location>
        <begin position="180"/>
        <end position="204"/>
    </location>
</feature>
<dbReference type="AlphaFoldDB" id="A0AAD6VGH0"/>
<reference evidence="2" key="1">
    <citation type="submission" date="2023-03" db="EMBL/GenBank/DDBJ databases">
        <title>Massive genome expansion in bonnet fungi (Mycena s.s.) driven by repeated elements and novel gene families across ecological guilds.</title>
        <authorList>
            <consortium name="Lawrence Berkeley National Laboratory"/>
            <person name="Harder C.B."/>
            <person name="Miyauchi S."/>
            <person name="Viragh M."/>
            <person name="Kuo A."/>
            <person name="Thoen E."/>
            <person name="Andreopoulos B."/>
            <person name="Lu D."/>
            <person name="Skrede I."/>
            <person name="Drula E."/>
            <person name="Henrissat B."/>
            <person name="Morin E."/>
            <person name="Kohler A."/>
            <person name="Barry K."/>
            <person name="LaButti K."/>
            <person name="Morin E."/>
            <person name="Salamov A."/>
            <person name="Lipzen A."/>
            <person name="Mereny Z."/>
            <person name="Hegedus B."/>
            <person name="Baldrian P."/>
            <person name="Stursova M."/>
            <person name="Weitz H."/>
            <person name="Taylor A."/>
            <person name="Grigoriev I.V."/>
            <person name="Nagy L.G."/>
            <person name="Martin F."/>
            <person name="Kauserud H."/>
        </authorList>
    </citation>
    <scope>NUCLEOTIDE SEQUENCE</scope>
    <source>
        <strain evidence="2">9144</strain>
    </source>
</reference>
<accession>A0AAD6VGH0</accession>
<gene>
    <name evidence="2" type="ORF">GGX14DRAFT_621716</name>
</gene>
<evidence type="ECO:0000256" key="1">
    <source>
        <dbReference type="SAM" id="MobiDB-lite"/>
    </source>
</evidence>
<sequence>MSSLTTGFIVSSVPAATPDNTKFVADNESRVAMSTPGLVSLKDQLAFEHDRQRVKKAADLVKMRARKGRGSWATLASGETLVSSRKDAAAPTSQKQKRLRVEEVDPLDGVLTDAGYDVDVIATWPPTQPTEVKLADLVTTRKPRKKSEGDFVLISSRSVIVLDDFTPPDLPLDEPWEHIYGSDEEESTVKTPTKGPSYADVLSK</sequence>